<evidence type="ECO:0000256" key="12">
    <source>
        <dbReference type="ARBA" id="ARBA00023026"/>
    </source>
</evidence>
<feature type="active site" description="Charge relay system" evidence="15">
    <location>
        <position position="282"/>
    </location>
</feature>
<comment type="catalytic activity">
    <reaction evidence="1">
        <text>Release of an N-terminal tripeptide from a polypeptide.</text>
        <dbReference type="EC" id="3.4.14.10"/>
    </reaction>
</comment>
<keyword evidence="6 15" id="KW-0645">Protease</keyword>
<feature type="domain" description="Peptidase S53" evidence="17">
    <location>
        <begin position="207"/>
        <end position="603"/>
    </location>
</feature>
<dbReference type="CDD" id="cd11377">
    <property type="entry name" value="Pro-peptidase_S53"/>
    <property type="match status" value="1"/>
</dbReference>
<organism evidence="18 19">
    <name type="scientific">Diplocarpon rosae</name>
    <dbReference type="NCBI Taxonomy" id="946125"/>
    <lineage>
        <taxon>Eukaryota</taxon>
        <taxon>Fungi</taxon>
        <taxon>Dikarya</taxon>
        <taxon>Ascomycota</taxon>
        <taxon>Pezizomycotina</taxon>
        <taxon>Leotiomycetes</taxon>
        <taxon>Helotiales</taxon>
        <taxon>Drepanopezizaceae</taxon>
        <taxon>Diplocarpon</taxon>
    </lineage>
</organism>
<keyword evidence="10 15" id="KW-0720">Serine protease</keyword>
<evidence type="ECO:0000313" key="19">
    <source>
        <dbReference type="Proteomes" id="UP001285354"/>
    </source>
</evidence>
<sequence length="603" mass="64883">MPSKITLLAALLHALPTFAVVYEKLSAVPRGWSPCVVDESTRITLTIGLAHQNLDQLEPKLMALSNPSSIEYGKHLDFDEVNEMFAPTDAANEAVQSWLNEAGVSEVHSDGQWVVFATTVGTANTLLNTTFANYENNGVSKLRTTQYSIPDHLADYVDLIYPTTYFGKTVTKAPVGYTHTSRGAAASKVTSRAAAPQVTVDDDCRIWITPSCLKQLYNVGSYKPDAKSGSQIGFGSFLNQSALYSDLFQFEKHFNIPEQNFSVVLLHGAENDQDPTTADHGEANLDVQSIIGVSHPLPVVEFITGGSPPIIPNLSEPAGTNQNEPYLPYYKYLLSQPNSALPQVISNSYGDDEQTVPKSYAVRVCNMIGMLGLRGITVLESSGDTGVGAPCMSNDGKNTTQFTPTFPGTCPYVTSVGGTQAVSPEIAWVDSTGGFSNYFPQPRYQKIAVKNYLDHHISHATKRYYQPYTNFKGRGFPDISAHSLHPNYQIVNSGELRGSGGTSASAPVVAAIIGLLNDARFRIGKGPLGFINPLLYSIAFTALNDITDGGSVGCNGVNAQTGGRIPGGGIVPYASWNATEGWDPVTGLGTPDFHKLKQLVLNL</sequence>
<feature type="binding site" evidence="15">
    <location>
        <position position="581"/>
    </location>
    <ligand>
        <name>Ca(2+)</name>
        <dbReference type="ChEBI" id="CHEBI:29108"/>
    </ligand>
</feature>
<reference evidence="18" key="1">
    <citation type="submission" date="2023-06" db="EMBL/GenBank/DDBJ databases">
        <title>Draft genome of Marssonina rosae.</title>
        <authorList>
            <person name="Cheng Q."/>
        </authorList>
    </citation>
    <scope>NUCLEOTIDE SEQUENCE</scope>
    <source>
        <strain evidence="18">R4</strain>
    </source>
</reference>
<evidence type="ECO:0000256" key="11">
    <source>
        <dbReference type="ARBA" id="ARBA00022837"/>
    </source>
</evidence>
<dbReference type="PROSITE" id="PS00138">
    <property type="entry name" value="SUBTILASE_SER"/>
    <property type="match status" value="1"/>
</dbReference>
<feature type="signal peptide" evidence="16">
    <location>
        <begin position="1"/>
        <end position="19"/>
    </location>
</feature>
<gene>
    <name evidence="18" type="ORF">QTJ16_006924</name>
</gene>
<keyword evidence="19" id="KW-1185">Reference proteome</keyword>
<dbReference type="GO" id="GO:0005576">
    <property type="term" value="C:extracellular region"/>
    <property type="evidence" value="ECO:0007669"/>
    <property type="project" value="UniProtKB-SubCell"/>
</dbReference>
<comment type="subcellular location">
    <subcellularLocation>
        <location evidence="3">Secreted</location>
        <location evidence="3">Extracellular space</location>
    </subcellularLocation>
</comment>
<keyword evidence="5" id="KW-0964">Secreted</keyword>
<comment type="function">
    <text evidence="2">Secreted tripeptidyl-peptidase which degrades proteins at acidic pHs and is involved in virulence.</text>
</comment>
<dbReference type="SMART" id="SM00944">
    <property type="entry name" value="Pro-kuma_activ"/>
    <property type="match status" value="1"/>
</dbReference>
<evidence type="ECO:0000256" key="14">
    <source>
        <dbReference type="ARBA" id="ARBA00023180"/>
    </source>
</evidence>
<proteinExistence type="predicted"/>
<feature type="binding site" evidence="15">
    <location>
        <position position="583"/>
    </location>
    <ligand>
        <name>Ca(2+)</name>
        <dbReference type="ChEBI" id="CHEBI:29108"/>
    </ligand>
</feature>
<dbReference type="InterPro" id="IPR030400">
    <property type="entry name" value="Sedolisin_dom"/>
</dbReference>
<evidence type="ECO:0000256" key="15">
    <source>
        <dbReference type="PROSITE-ProRule" id="PRU01032"/>
    </source>
</evidence>
<evidence type="ECO:0000256" key="7">
    <source>
        <dbReference type="ARBA" id="ARBA00022723"/>
    </source>
</evidence>
<feature type="active site" description="Charge relay system" evidence="15">
    <location>
        <position position="286"/>
    </location>
</feature>
<evidence type="ECO:0000256" key="1">
    <source>
        <dbReference type="ARBA" id="ARBA00001910"/>
    </source>
</evidence>
<dbReference type="InterPro" id="IPR036852">
    <property type="entry name" value="Peptidase_S8/S53_dom_sf"/>
</dbReference>
<evidence type="ECO:0000256" key="6">
    <source>
        <dbReference type="ARBA" id="ARBA00022670"/>
    </source>
</evidence>
<dbReference type="PANTHER" id="PTHR14218">
    <property type="entry name" value="PROTEASE S8 TRIPEPTIDYL PEPTIDASE I CLN2"/>
    <property type="match status" value="1"/>
</dbReference>
<evidence type="ECO:0000256" key="4">
    <source>
        <dbReference type="ARBA" id="ARBA00012462"/>
    </source>
</evidence>
<dbReference type="InterPro" id="IPR000209">
    <property type="entry name" value="Peptidase_S8/S53_dom"/>
</dbReference>
<dbReference type="GO" id="GO:0046872">
    <property type="term" value="F:metal ion binding"/>
    <property type="evidence" value="ECO:0007669"/>
    <property type="project" value="UniProtKB-UniRule"/>
</dbReference>
<dbReference type="GO" id="GO:0004252">
    <property type="term" value="F:serine-type endopeptidase activity"/>
    <property type="evidence" value="ECO:0007669"/>
    <property type="project" value="UniProtKB-UniRule"/>
</dbReference>
<dbReference type="Proteomes" id="UP001285354">
    <property type="component" value="Unassembled WGS sequence"/>
</dbReference>
<dbReference type="GO" id="GO:0006508">
    <property type="term" value="P:proteolysis"/>
    <property type="evidence" value="ECO:0007669"/>
    <property type="project" value="UniProtKB-KW"/>
</dbReference>
<accession>A0AAD9SV58</accession>
<dbReference type="AlphaFoldDB" id="A0AAD9SV58"/>
<dbReference type="CDD" id="cd04056">
    <property type="entry name" value="Peptidases_S53"/>
    <property type="match status" value="1"/>
</dbReference>
<keyword evidence="12" id="KW-0843">Virulence</keyword>
<evidence type="ECO:0000259" key="17">
    <source>
        <dbReference type="PROSITE" id="PS51695"/>
    </source>
</evidence>
<keyword evidence="8 16" id="KW-0732">Signal</keyword>
<dbReference type="PROSITE" id="PS51695">
    <property type="entry name" value="SEDOLISIN"/>
    <property type="match status" value="1"/>
</dbReference>
<comment type="cofactor">
    <cofactor evidence="15">
        <name>Ca(2+)</name>
        <dbReference type="ChEBI" id="CHEBI:29108"/>
    </cofactor>
    <text evidence="15">Binds 1 Ca(2+) ion per subunit.</text>
</comment>
<keyword evidence="7 15" id="KW-0479">Metal-binding</keyword>
<evidence type="ECO:0000256" key="2">
    <source>
        <dbReference type="ARBA" id="ARBA00002451"/>
    </source>
</evidence>
<evidence type="ECO:0000256" key="9">
    <source>
        <dbReference type="ARBA" id="ARBA00022801"/>
    </source>
</evidence>
<keyword evidence="14" id="KW-0325">Glycoprotein</keyword>
<feature type="active site" description="Charge relay system" evidence="15">
    <location>
        <position position="503"/>
    </location>
</feature>
<dbReference type="InterPro" id="IPR023828">
    <property type="entry name" value="Peptidase_S8_Ser-AS"/>
</dbReference>
<dbReference type="GO" id="GO:0008240">
    <property type="term" value="F:tripeptidyl-peptidase activity"/>
    <property type="evidence" value="ECO:0007669"/>
    <property type="project" value="UniProtKB-EC"/>
</dbReference>
<protein>
    <recommendedName>
        <fullName evidence="4">tripeptidyl-peptidase II</fullName>
        <ecNumber evidence="4">3.4.14.10</ecNumber>
    </recommendedName>
</protein>
<evidence type="ECO:0000256" key="16">
    <source>
        <dbReference type="SAM" id="SignalP"/>
    </source>
</evidence>
<keyword evidence="9 15" id="KW-0378">Hydrolase</keyword>
<dbReference type="EC" id="3.4.14.10" evidence="4"/>
<keyword evidence="13" id="KW-0865">Zymogen</keyword>
<feature type="binding site" evidence="15">
    <location>
        <position position="545"/>
    </location>
    <ligand>
        <name>Ca(2+)</name>
        <dbReference type="ChEBI" id="CHEBI:29108"/>
    </ligand>
</feature>
<feature type="chain" id="PRO_5042211387" description="tripeptidyl-peptidase II" evidence="16">
    <location>
        <begin position="20"/>
        <end position="603"/>
    </location>
</feature>
<feature type="binding site" evidence="15">
    <location>
        <position position="546"/>
    </location>
    <ligand>
        <name>Ca(2+)</name>
        <dbReference type="ChEBI" id="CHEBI:29108"/>
    </ligand>
</feature>
<dbReference type="EMBL" id="JAUBYV010000012">
    <property type="protein sequence ID" value="KAK2623743.1"/>
    <property type="molecule type" value="Genomic_DNA"/>
</dbReference>
<comment type="caution">
    <text evidence="18">The sequence shown here is derived from an EMBL/GenBank/DDBJ whole genome shotgun (WGS) entry which is preliminary data.</text>
</comment>
<dbReference type="FunFam" id="3.40.50.200:FF:000015">
    <property type="entry name" value="Tripeptidyl peptidase A"/>
    <property type="match status" value="1"/>
</dbReference>
<evidence type="ECO:0000256" key="3">
    <source>
        <dbReference type="ARBA" id="ARBA00004239"/>
    </source>
</evidence>
<keyword evidence="11 15" id="KW-0106">Calcium</keyword>
<dbReference type="Pfam" id="PF09286">
    <property type="entry name" value="Pro-kuma_activ"/>
    <property type="match status" value="1"/>
</dbReference>
<evidence type="ECO:0000256" key="5">
    <source>
        <dbReference type="ARBA" id="ARBA00022525"/>
    </source>
</evidence>
<evidence type="ECO:0000313" key="18">
    <source>
        <dbReference type="EMBL" id="KAK2623743.1"/>
    </source>
</evidence>
<evidence type="ECO:0000256" key="8">
    <source>
        <dbReference type="ARBA" id="ARBA00022729"/>
    </source>
</evidence>
<dbReference type="PANTHER" id="PTHR14218:SF34">
    <property type="entry name" value="TRIPEPTIDYL-PEPTIDASE SED4"/>
    <property type="match status" value="1"/>
</dbReference>
<evidence type="ECO:0000256" key="13">
    <source>
        <dbReference type="ARBA" id="ARBA00023145"/>
    </source>
</evidence>
<dbReference type="SUPFAM" id="SSF54897">
    <property type="entry name" value="Protease propeptides/inhibitors"/>
    <property type="match status" value="1"/>
</dbReference>
<evidence type="ECO:0000256" key="10">
    <source>
        <dbReference type="ARBA" id="ARBA00022825"/>
    </source>
</evidence>
<dbReference type="SUPFAM" id="SSF52743">
    <property type="entry name" value="Subtilisin-like"/>
    <property type="match status" value="1"/>
</dbReference>
<name>A0AAD9SV58_9HELO</name>
<dbReference type="Pfam" id="PF00082">
    <property type="entry name" value="Peptidase_S8"/>
    <property type="match status" value="1"/>
</dbReference>
<dbReference type="InterPro" id="IPR050819">
    <property type="entry name" value="Tripeptidyl-peptidase_I"/>
</dbReference>
<dbReference type="InterPro" id="IPR015366">
    <property type="entry name" value="S53_propep"/>
</dbReference>
<dbReference type="Gene3D" id="3.40.50.200">
    <property type="entry name" value="Peptidase S8/S53 domain"/>
    <property type="match status" value="1"/>
</dbReference>